<dbReference type="PANTHER" id="PTHR34039:SF1">
    <property type="entry name" value="UPF0102 PROTEIN YRAN"/>
    <property type="match status" value="1"/>
</dbReference>
<gene>
    <name evidence="3" type="ORF">A4G17_09645</name>
    <name evidence="4" type="ORF">EDC49_0226</name>
</gene>
<keyword evidence="5" id="KW-1185">Reference proteome</keyword>
<dbReference type="InterPro" id="IPR011856">
    <property type="entry name" value="tRNA_endonuc-like_dom_sf"/>
</dbReference>
<protein>
    <recommendedName>
        <fullName evidence="2">UPF0102 protein A4G17_09645</fullName>
    </recommendedName>
</protein>
<comment type="similarity">
    <text evidence="1 2">Belongs to the UPF0102 family.</text>
</comment>
<dbReference type="KEGG" id="fcl:A4G17_09645"/>
<dbReference type="Proteomes" id="UP000276901">
    <property type="component" value="Unassembled WGS sequence"/>
</dbReference>
<dbReference type="EMBL" id="CP015029">
    <property type="protein sequence ID" value="QIM65691.1"/>
    <property type="molecule type" value="Genomic_DNA"/>
</dbReference>
<dbReference type="AlphaFoldDB" id="A0AAE6X7M7"/>
<dbReference type="InterPro" id="IPR003509">
    <property type="entry name" value="UPF0102_YraN-like"/>
</dbReference>
<dbReference type="InterPro" id="IPR011335">
    <property type="entry name" value="Restrct_endonuc-II-like"/>
</dbReference>
<dbReference type="Gene3D" id="3.40.1350.10">
    <property type="match status" value="1"/>
</dbReference>
<name>A0AAE6X7M7_9PAST</name>
<evidence type="ECO:0000313" key="3">
    <source>
        <dbReference type="EMBL" id="QIM65691.1"/>
    </source>
</evidence>
<dbReference type="HAMAP" id="MF_00048">
    <property type="entry name" value="UPF0102"/>
    <property type="match status" value="1"/>
</dbReference>
<dbReference type="Proteomes" id="UP000502287">
    <property type="component" value="Chromosome"/>
</dbReference>
<proteinExistence type="inferred from homology"/>
<dbReference type="EMBL" id="RKQT01000001">
    <property type="protein sequence ID" value="RPE95850.1"/>
    <property type="molecule type" value="Genomic_DNA"/>
</dbReference>
<dbReference type="Pfam" id="PF02021">
    <property type="entry name" value="UPF0102"/>
    <property type="match status" value="1"/>
</dbReference>
<dbReference type="GO" id="GO:0003676">
    <property type="term" value="F:nucleic acid binding"/>
    <property type="evidence" value="ECO:0007669"/>
    <property type="project" value="InterPro"/>
</dbReference>
<sequence length="125" mass="14517">MVLSFRLTDKNKRAKGAVYEQKARVFLEKQGLKFIAQNQTFKCGELDLIMQQRNTLVFVEVRHRKNADFGSAVESINFQKQQKWQRAANAWLTLRNQSLETADCRFDVVAFEGNDDAVWIQNFLG</sequence>
<dbReference type="SUPFAM" id="SSF52980">
    <property type="entry name" value="Restriction endonuclease-like"/>
    <property type="match status" value="1"/>
</dbReference>
<keyword evidence="4" id="KW-0378">Hydrolase</keyword>
<reference evidence="4 5" key="2">
    <citation type="submission" date="2018-11" db="EMBL/GenBank/DDBJ databases">
        <title>Genomic Encyclopedia of Type Strains, Phase IV (KMG-IV): sequencing the most valuable type-strain genomes for metagenomic binning, comparative biology and taxonomic classification.</title>
        <authorList>
            <person name="Goeker M."/>
        </authorList>
    </citation>
    <scope>NUCLEOTIDE SEQUENCE [LARGE SCALE GENOMIC DNA]</scope>
    <source>
        <strain evidence="4 5">DSM 25797</strain>
    </source>
</reference>
<dbReference type="PANTHER" id="PTHR34039">
    <property type="entry name" value="UPF0102 PROTEIN YRAN"/>
    <property type="match status" value="1"/>
</dbReference>
<organism evidence="3 6">
    <name type="scientific">Frederiksenia canicola</name>
    <dbReference type="NCBI Taxonomy" id="123824"/>
    <lineage>
        <taxon>Bacteria</taxon>
        <taxon>Pseudomonadati</taxon>
        <taxon>Pseudomonadota</taxon>
        <taxon>Gammaproteobacteria</taxon>
        <taxon>Pasteurellales</taxon>
        <taxon>Pasteurellaceae</taxon>
        <taxon>Frederiksenia</taxon>
    </lineage>
</organism>
<dbReference type="RefSeq" id="WP_123955781.1">
    <property type="nucleotide sequence ID" value="NZ_CP015029.1"/>
</dbReference>
<evidence type="ECO:0000256" key="1">
    <source>
        <dbReference type="ARBA" id="ARBA00006738"/>
    </source>
</evidence>
<keyword evidence="4" id="KW-0255">Endonuclease</keyword>
<accession>A0AAE6X7M7</accession>
<keyword evidence="4" id="KW-0540">Nuclease</keyword>
<reference evidence="3 6" key="1">
    <citation type="submission" date="2016-03" db="EMBL/GenBank/DDBJ databases">
        <authorList>
            <person name="Hansen M.J."/>
            <person name="Bojesen A.M."/>
            <person name="Planet P."/>
        </authorList>
    </citation>
    <scope>NUCLEOTIDE SEQUENCE [LARGE SCALE GENOMIC DNA]</scope>
    <source>
        <strain evidence="3 6">HPA 21</strain>
    </source>
</reference>
<dbReference type="NCBIfam" id="TIGR00252">
    <property type="entry name" value="YraN family protein"/>
    <property type="match status" value="1"/>
</dbReference>
<dbReference type="GO" id="GO:0004519">
    <property type="term" value="F:endonuclease activity"/>
    <property type="evidence" value="ECO:0007669"/>
    <property type="project" value="UniProtKB-KW"/>
</dbReference>
<evidence type="ECO:0000313" key="4">
    <source>
        <dbReference type="EMBL" id="RPE95850.1"/>
    </source>
</evidence>
<evidence type="ECO:0000256" key="2">
    <source>
        <dbReference type="HAMAP-Rule" id="MF_00048"/>
    </source>
</evidence>
<dbReference type="NCBIfam" id="NF009150">
    <property type="entry name" value="PRK12497.1-3"/>
    <property type="match status" value="1"/>
</dbReference>
<evidence type="ECO:0000313" key="5">
    <source>
        <dbReference type="Proteomes" id="UP000276901"/>
    </source>
</evidence>
<evidence type="ECO:0000313" key="6">
    <source>
        <dbReference type="Proteomes" id="UP000502287"/>
    </source>
</evidence>